<feature type="transmembrane region" description="Helical" evidence="1">
    <location>
        <begin position="15"/>
        <end position="41"/>
    </location>
</feature>
<keyword evidence="1" id="KW-0472">Membrane</keyword>
<keyword evidence="1" id="KW-1133">Transmembrane helix</keyword>
<accession>A0AA88WKG1</accession>
<proteinExistence type="predicted"/>
<organism evidence="3 4">
    <name type="scientific">Escallonia herrerae</name>
    <dbReference type="NCBI Taxonomy" id="1293975"/>
    <lineage>
        <taxon>Eukaryota</taxon>
        <taxon>Viridiplantae</taxon>
        <taxon>Streptophyta</taxon>
        <taxon>Embryophyta</taxon>
        <taxon>Tracheophyta</taxon>
        <taxon>Spermatophyta</taxon>
        <taxon>Magnoliopsida</taxon>
        <taxon>eudicotyledons</taxon>
        <taxon>Gunneridae</taxon>
        <taxon>Pentapetalae</taxon>
        <taxon>asterids</taxon>
        <taxon>campanulids</taxon>
        <taxon>Escalloniales</taxon>
        <taxon>Escalloniaceae</taxon>
        <taxon>Escallonia</taxon>
    </lineage>
</organism>
<protein>
    <recommendedName>
        <fullName evidence="2">Reverse transcriptase/retrotransposon-derived protein RNase H-like domain-containing protein</fullName>
    </recommendedName>
</protein>
<dbReference type="SUPFAM" id="SSF56672">
    <property type="entry name" value="DNA/RNA polymerases"/>
    <property type="match status" value="1"/>
</dbReference>
<dbReference type="Pfam" id="PF17919">
    <property type="entry name" value="RT_RNaseH_2"/>
    <property type="match status" value="1"/>
</dbReference>
<dbReference type="Proteomes" id="UP001188597">
    <property type="component" value="Unassembled WGS sequence"/>
</dbReference>
<name>A0AA88WKG1_9ASTE</name>
<dbReference type="AlphaFoldDB" id="A0AA88WKG1"/>
<comment type="caution">
    <text evidence="3">The sequence shown here is derived from an EMBL/GenBank/DDBJ whole genome shotgun (WGS) entry which is preliminary data.</text>
</comment>
<sequence>MEISRDRVNLICSPLYGFTGASAPVEVIVPLTVIIVSVVLITEQDDKQLPIYYVSKVLQGTELCCPSTEKLAFALFSATQKLRPYF</sequence>
<dbReference type="InterPro" id="IPR041577">
    <property type="entry name" value="RT_RNaseH_2"/>
</dbReference>
<evidence type="ECO:0000256" key="1">
    <source>
        <dbReference type="SAM" id="Phobius"/>
    </source>
</evidence>
<dbReference type="InterPro" id="IPR043502">
    <property type="entry name" value="DNA/RNA_pol_sf"/>
</dbReference>
<evidence type="ECO:0000259" key="2">
    <source>
        <dbReference type="Pfam" id="PF17919"/>
    </source>
</evidence>
<keyword evidence="4" id="KW-1185">Reference proteome</keyword>
<keyword evidence="1" id="KW-0812">Transmembrane</keyword>
<evidence type="ECO:0000313" key="3">
    <source>
        <dbReference type="EMBL" id="KAK3029217.1"/>
    </source>
</evidence>
<dbReference type="EMBL" id="JAVXUP010000389">
    <property type="protein sequence ID" value="KAK3029217.1"/>
    <property type="molecule type" value="Genomic_DNA"/>
</dbReference>
<feature type="domain" description="Reverse transcriptase/retrotransposon-derived protein RNase H-like" evidence="2">
    <location>
        <begin position="19"/>
        <end position="86"/>
    </location>
</feature>
<gene>
    <name evidence="3" type="ORF">RJ639_039297</name>
</gene>
<reference evidence="3" key="1">
    <citation type="submission" date="2022-12" db="EMBL/GenBank/DDBJ databases">
        <title>Draft genome assemblies for two species of Escallonia (Escalloniales).</title>
        <authorList>
            <person name="Chanderbali A."/>
            <person name="Dervinis C."/>
            <person name="Anghel I."/>
            <person name="Soltis D."/>
            <person name="Soltis P."/>
            <person name="Zapata F."/>
        </authorList>
    </citation>
    <scope>NUCLEOTIDE SEQUENCE</scope>
    <source>
        <strain evidence="3">UCBG64.0493</strain>
        <tissue evidence="3">Leaf</tissue>
    </source>
</reference>
<evidence type="ECO:0000313" key="4">
    <source>
        <dbReference type="Proteomes" id="UP001188597"/>
    </source>
</evidence>